<name>A0A6A4RDJ5_9RHOB</name>
<protein>
    <recommendedName>
        <fullName evidence="1">Hedgehog/Intein (Hint) domain-containing protein</fullName>
    </recommendedName>
</protein>
<accession>A0A6A4RDJ5</accession>
<proteinExistence type="predicted"/>
<dbReference type="AlphaFoldDB" id="A0A6A4RDJ5"/>
<dbReference type="InterPro" id="IPR036844">
    <property type="entry name" value="Hint_dom_sf"/>
</dbReference>
<reference evidence="2 3" key="1">
    <citation type="submission" date="2019-12" db="EMBL/GenBank/DDBJ databases">
        <authorList>
            <person name="Zhang Y.-J."/>
        </authorList>
    </citation>
    <scope>NUCLEOTIDE SEQUENCE [LARGE SCALE GENOMIC DNA]</scope>
    <source>
        <strain evidence="2 3">H18S-6</strain>
    </source>
</reference>
<dbReference type="Proteomes" id="UP000441586">
    <property type="component" value="Unassembled WGS sequence"/>
</dbReference>
<evidence type="ECO:0000259" key="1">
    <source>
        <dbReference type="Pfam" id="PF13403"/>
    </source>
</evidence>
<sequence>MPVFTFTPPDYEFAASSGTNVNFDSYYSTFDYPPNSTSGLTITSNMGDENPALFEVGETYDLSWSGHGGGTMEDAMIIRSDYLGTEQGAIVFEGINSNSGELYQMVWTPNFDLEQWFWDNGGASNPPGFYTSEQDADSYLYPCFAAGTCLRTPDGLTRVDDLQPGHMVTTLDNGPQKILWMGKRTILGVGKSAPVVINPGLLDNEQTLVVSQQHRIMLSSKQADLHFGENEVWVPAKSLVNNTKIHIENRKSVTYYHILLAQHDVLLADGLSTESLYLGDVAKGLIGLQAREEIAQIVPATQEMHSSRLMLTTTEAALLATTMGIRNHPPKQVRNKAA</sequence>
<dbReference type="Pfam" id="PF13403">
    <property type="entry name" value="Hint_2"/>
    <property type="match status" value="1"/>
</dbReference>
<dbReference type="RefSeq" id="WP_158980620.1">
    <property type="nucleotide sequence ID" value="NZ_WSFO01000011.1"/>
</dbReference>
<evidence type="ECO:0000313" key="3">
    <source>
        <dbReference type="Proteomes" id="UP000441586"/>
    </source>
</evidence>
<dbReference type="Gene3D" id="2.170.16.10">
    <property type="entry name" value="Hedgehog/Intein (Hint) domain"/>
    <property type="match status" value="1"/>
</dbReference>
<evidence type="ECO:0000313" key="2">
    <source>
        <dbReference type="EMBL" id="KAE9627878.1"/>
    </source>
</evidence>
<dbReference type="SUPFAM" id="SSF51294">
    <property type="entry name" value="Hedgehog/intein (Hint) domain"/>
    <property type="match status" value="1"/>
</dbReference>
<organism evidence="2 3">
    <name type="scientific">Parasedimentitalea maritima</name>
    <dbReference type="NCBI Taxonomy" id="2578117"/>
    <lineage>
        <taxon>Bacteria</taxon>
        <taxon>Pseudomonadati</taxon>
        <taxon>Pseudomonadota</taxon>
        <taxon>Alphaproteobacteria</taxon>
        <taxon>Rhodobacterales</taxon>
        <taxon>Paracoccaceae</taxon>
        <taxon>Parasedimentitalea</taxon>
    </lineage>
</organism>
<feature type="domain" description="Hedgehog/Intein (Hint)" evidence="1">
    <location>
        <begin position="142"/>
        <end position="279"/>
    </location>
</feature>
<gene>
    <name evidence="2" type="ORF">GP644_17410</name>
</gene>
<comment type="caution">
    <text evidence="2">The sequence shown here is derived from an EMBL/GenBank/DDBJ whole genome shotgun (WGS) entry which is preliminary data.</text>
</comment>
<dbReference type="EMBL" id="WSFO01000011">
    <property type="protein sequence ID" value="KAE9627878.1"/>
    <property type="molecule type" value="Genomic_DNA"/>
</dbReference>
<dbReference type="InterPro" id="IPR028992">
    <property type="entry name" value="Hedgehog/Intein_dom"/>
</dbReference>